<evidence type="ECO:0000313" key="8">
    <source>
        <dbReference type="Proteomes" id="UP001595997"/>
    </source>
</evidence>
<proteinExistence type="inferred from homology"/>
<dbReference type="InterPro" id="IPR016164">
    <property type="entry name" value="FAD-linked_Oxase-like_C"/>
</dbReference>
<feature type="compositionally biased region" description="Pro residues" evidence="5">
    <location>
        <begin position="563"/>
        <end position="581"/>
    </location>
</feature>
<evidence type="ECO:0000256" key="4">
    <source>
        <dbReference type="ARBA" id="ARBA00023002"/>
    </source>
</evidence>
<evidence type="ECO:0000256" key="5">
    <source>
        <dbReference type="SAM" id="MobiDB-lite"/>
    </source>
</evidence>
<dbReference type="Proteomes" id="UP001595997">
    <property type="component" value="Unassembled WGS sequence"/>
</dbReference>
<comment type="similarity">
    <text evidence="1">Belongs to the FAD-binding oxidoreductase/transferase type 4 family.</text>
</comment>
<protein>
    <submittedName>
        <fullName evidence="7">FAD-binding oxidoreductase</fullName>
    </submittedName>
</protein>
<sequence>MATTTVPSGAARSWWGWGRTDRALPDSECAELAALVPGLPSRPLPVPDVGGLTLAPPRARPPASLAHRVSADPDVRAGHTYGKAYRDVVRALHGDLSAAPDLVAFPQTEAELVDLLDWAGSRNVAAIPYGGGSSVVGGVEYRGDSHDAVLTLDLSAMDRVLEVDTVSRAARIQAGVFGPALEAQLREHTGGDGPGLTLRHFPQSFEFSTLGGWLATRAGGHYATQYQHIDDLVESMRVVTPAGVSESWRLPGSGAGPSPDRFFLGSEGALGVITEAWMRLQDRPVHKRSASVSFTDFDAAAEAVRAIAQSGLQPANCRLLDPGEAAVSGVAEDGTSVLVLGVESAHRPVDGRLAELTALAADHGGLVRTSRDAAAGRDGGGDGIGDGGGDGSGDGGPDGPSAAVGAWRSAFLRMPYVRDGLARMSAITETFETACTWDRAPGLIREVRAGIGAAVEEVTGRPGLVNCRFTHVYPDGPAPYFTVIAAGRRGSELAMWDEIKAAAMETLARHGATVTHHHAVGRDHRPGYDGQRPEPYALALKAAKAALDPHGVLNPGVLLDAPAPAPAPSLAPSPAPAPPEPGGHGHG</sequence>
<dbReference type="InterPro" id="IPR016166">
    <property type="entry name" value="FAD-bd_PCMH"/>
</dbReference>
<dbReference type="InterPro" id="IPR016167">
    <property type="entry name" value="FAD-bd_PCMH_sub1"/>
</dbReference>
<dbReference type="PROSITE" id="PS51387">
    <property type="entry name" value="FAD_PCMH"/>
    <property type="match status" value="1"/>
</dbReference>
<keyword evidence="4" id="KW-0560">Oxidoreductase</keyword>
<dbReference type="Gene3D" id="3.30.70.3450">
    <property type="match status" value="1"/>
</dbReference>
<evidence type="ECO:0000256" key="3">
    <source>
        <dbReference type="ARBA" id="ARBA00022827"/>
    </source>
</evidence>
<dbReference type="SUPFAM" id="SSF56176">
    <property type="entry name" value="FAD-binding/transporter-associated domain-like"/>
    <property type="match status" value="1"/>
</dbReference>
<feature type="compositionally biased region" description="Gly residues" evidence="5">
    <location>
        <begin position="377"/>
        <end position="398"/>
    </location>
</feature>
<dbReference type="Gene3D" id="3.30.300.330">
    <property type="match status" value="1"/>
</dbReference>
<dbReference type="Pfam" id="PF01565">
    <property type="entry name" value="FAD_binding_4"/>
    <property type="match status" value="1"/>
</dbReference>
<reference evidence="8" key="1">
    <citation type="journal article" date="2019" name="Int. J. Syst. Evol. Microbiol.">
        <title>The Global Catalogue of Microorganisms (GCM) 10K type strain sequencing project: providing services to taxonomists for standard genome sequencing and annotation.</title>
        <authorList>
            <consortium name="The Broad Institute Genomics Platform"/>
            <consortium name="The Broad Institute Genome Sequencing Center for Infectious Disease"/>
            <person name="Wu L."/>
            <person name="Ma J."/>
        </authorList>
    </citation>
    <scope>NUCLEOTIDE SEQUENCE [LARGE SCALE GENOMIC DNA]</scope>
    <source>
        <strain evidence="8">CGMCC 4.7357</strain>
    </source>
</reference>
<keyword evidence="8" id="KW-1185">Reference proteome</keyword>
<dbReference type="EMBL" id="JBHSFH010000007">
    <property type="protein sequence ID" value="MFC4495700.1"/>
    <property type="molecule type" value="Genomic_DNA"/>
</dbReference>
<dbReference type="Pfam" id="PF02913">
    <property type="entry name" value="FAD-oxidase_C"/>
    <property type="match status" value="2"/>
</dbReference>
<dbReference type="PANTHER" id="PTHR46568:SF1">
    <property type="entry name" value="ALKYLDIHYDROXYACETONEPHOSPHATE SYNTHASE, PEROXISOMAL"/>
    <property type="match status" value="1"/>
</dbReference>
<dbReference type="RefSeq" id="WP_386448919.1">
    <property type="nucleotide sequence ID" value="NZ_JBHSFH010000007.1"/>
</dbReference>
<name>A0ABV9A7A8_9ACTN</name>
<organism evidence="7 8">
    <name type="scientific">Streptomyces ovatisporus</name>
    <dbReference type="NCBI Taxonomy" id="1128682"/>
    <lineage>
        <taxon>Bacteria</taxon>
        <taxon>Bacillati</taxon>
        <taxon>Actinomycetota</taxon>
        <taxon>Actinomycetes</taxon>
        <taxon>Kitasatosporales</taxon>
        <taxon>Streptomycetaceae</taxon>
        <taxon>Streptomyces</taxon>
    </lineage>
</organism>
<feature type="domain" description="FAD-binding PCMH-type" evidence="6">
    <location>
        <begin position="96"/>
        <end position="283"/>
    </location>
</feature>
<dbReference type="InterPro" id="IPR025650">
    <property type="entry name" value="Alkyl-DHAP_Synthase"/>
</dbReference>
<keyword evidence="2" id="KW-0285">Flavoprotein</keyword>
<evidence type="ECO:0000256" key="2">
    <source>
        <dbReference type="ARBA" id="ARBA00022630"/>
    </source>
</evidence>
<gene>
    <name evidence="7" type="ORF">ACFPA8_16350</name>
</gene>
<dbReference type="Gene3D" id="3.30.43.10">
    <property type="entry name" value="Uridine Diphospho-n-acetylenolpyruvylglucosamine Reductase, domain 2"/>
    <property type="match status" value="1"/>
</dbReference>
<evidence type="ECO:0000313" key="7">
    <source>
        <dbReference type="EMBL" id="MFC4495700.1"/>
    </source>
</evidence>
<feature type="region of interest" description="Disordered" evidence="5">
    <location>
        <begin position="561"/>
        <end position="587"/>
    </location>
</feature>
<dbReference type="SUPFAM" id="SSF55103">
    <property type="entry name" value="FAD-linked oxidases, C-terminal domain"/>
    <property type="match status" value="1"/>
</dbReference>
<dbReference type="PANTHER" id="PTHR46568">
    <property type="entry name" value="ALKYLDIHYDROXYACETONEPHOSPHATE SYNTHASE, PEROXISOMAL"/>
    <property type="match status" value="1"/>
</dbReference>
<dbReference type="Gene3D" id="3.30.465.10">
    <property type="match status" value="1"/>
</dbReference>
<comment type="caution">
    <text evidence="7">The sequence shown here is derived from an EMBL/GenBank/DDBJ whole genome shotgun (WGS) entry which is preliminary data.</text>
</comment>
<feature type="region of interest" description="Disordered" evidence="5">
    <location>
        <begin position="370"/>
        <end position="400"/>
    </location>
</feature>
<dbReference type="InterPro" id="IPR004113">
    <property type="entry name" value="FAD-bd_oxidored_4_C"/>
</dbReference>
<dbReference type="InterPro" id="IPR006094">
    <property type="entry name" value="Oxid_FAD_bind_N"/>
</dbReference>
<evidence type="ECO:0000256" key="1">
    <source>
        <dbReference type="ARBA" id="ARBA00008000"/>
    </source>
</evidence>
<keyword evidence="3" id="KW-0274">FAD</keyword>
<accession>A0ABV9A7A8</accession>
<evidence type="ECO:0000259" key="6">
    <source>
        <dbReference type="PROSITE" id="PS51387"/>
    </source>
</evidence>
<dbReference type="InterPro" id="IPR036318">
    <property type="entry name" value="FAD-bd_PCMH-like_sf"/>
</dbReference>
<dbReference type="InterPro" id="IPR016169">
    <property type="entry name" value="FAD-bd_PCMH_sub2"/>
</dbReference>